<dbReference type="InterPro" id="IPR002049">
    <property type="entry name" value="LE_dom"/>
</dbReference>
<dbReference type="CDD" id="cd00055">
    <property type="entry name" value="EGF_Lam"/>
    <property type="match status" value="1"/>
</dbReference>
<evidence type="ECO:0000256" key="3">
    <source>
        <dbReference type="ARBA" id="ARBA00022530"/>
    </source>
</evidence>
<dbReference type="Gene3D" id="2.10.25.10">
    <property type="entry name" value="Laminin"/>
    <property type="match status" value="1"/>
</dbReference>
<dbReference type="EMBL" id="CAJOBD010038552">
    <property type="protein sequence ID" value="CAF4310807.1"/>
    <property type="molecule type" value="Genomic_DNA"/>
</dbReference>
<sequence>CDCHPGGSYSLQCDINTGQCPCREGMIGRQCDTPVPGTYCTGLQFFTYEAELARVEEKKSIIFTYDNPNEQRSWTGTSIVRIYEGGFIEFDIYHMARSGLYNLMIRYMPAPKTWEDARIVVISQNRTQPNITLCGNQTYEQEQTFKLPT</sequence>
<evidence type="ECO:0000256" key="8">
    <source>
        <dbReference type="ARBA" id="ARBA00023292"/>
    </source>
</evidence>
<dbReference type="AlphaFoldDB" id="A0A820IR44"/>
<feature type="non-terminal residue" evidence="12">
    <location>
        <position position="1"/>
    </location>
</feature>
<dbReference type="SMART" id="SM00180">
    <property type="entry name" value="EGF_Lam"/>
    <property type="match status" value="1"/>
</dbReference>
<organism evidence="12 13">
    <name type="scientific">Rotaria sordida</name>
    <dbReference type="NCBI Taxonomy" id="392033"/>
    <lineage>
        <taxon>Eukaryota</taxon>
        <taxon>Metazoa</taxon>
        <taxon>Spiralia</taxon>
        <taxon>Gnathifera</taxon>
        <taxon>Rotifera</taxon>
        <taxon>Eurotatoria</taxon>
        <taxon>Bdelloidea</taxon>
        <taxon>Philodinida</taxon>
        <taxon>Philodinidae</taxon>
        <taxon>Rotaria</taxon>
    </lineage>
</organism>
<name>A0A820IR44_9BILA</name>
<gene>
    <name evidence="12" type="ORF">JBS370_LOCUS40709</name>
</gene>
<comment type="caution">
    <text evidence="12">The sequence shown here is derived from an EMBL/GenBank/DDBJ whole genome shotgun (WGS) entry which is preliminary data.</text>
</comment>
<comment type="subcellular location">
    <subcellularLocation>
        <location evidence="1">Secreted</location>
        <location evidence="1">Extracellular space</location>
        <location evidence="1">Extracellular matrix</location>
        <location evidence="1">Basement membrane</location>
    </subcellularLocation>
</comment>
<dbReference type="SUPFAM" id="SSF57196">
    <property type="entry name" value="EGF/Laminin"/>
    <property type="match status" value="1"/>
</dbReference>
<evidence type="ECO:0000256" key="1">
    <source>
        <dbReference type="ARBA" id="ARBA00004302"/>
    </source>
</evidence>
<evidence type="ECO:0000256" key="9">
    <source>
        <dbReference type="PROSITE-ProRule" id="PRU00460"/>
    </source>
</evidence>
<evidence type="ECO:0000313" key="13">
    <source>
        <dbReference type="Proteomes" id="UP000663836"/>
    </source>
</evidence>
<feature type="disulfide bond" evidence="9">
    <location>
        <begin position="22"/>
        <end position="31"/>
    </location>
</feature>
<keyword evidence="6 9" id="KW-1015">Disulfide bond</keyword>
<dbReference type="InterPro" id="IPR013015">
    <property type="entry name" value="Laminin_IV_B"/>
</dbReference>
<keyword evidence="4" id="KW-0677">Repeat</keyword>
<dbReference type="PROSITE" id="PS50027">
    <property type="entry name" value="EGF_LAM_2"/>
    <property type="match status" value="1"/>
</dbReference>
<keyword evidence="5" id="KW-0084">Basement membrane</keyword>
<evidence type="ECO:0000256" key="4">
    <source>
        <dbReference type="ARBA" id="ARBA00022737"/>
    </source>
</evidence>
<feature type="disulfide bond" evidence="9">
    <location>
        <begin position="3"/>
        <end position="20"/>
    </location>
</feature>
<evidence type="ECO:0000256" key="6">
    <source>
        <dbReference type="ARBA" id="ARBA00023157"/>
    </source>
</evidence>
<evidence type="ECO:0000259" key="11">
    <source>
        <dbReference type="PROSITE" id="PS51116"/>
    </source>
</evidence>
<dbReference type="Proteomes" id="UP000663836">
    <property type="component" value="Unassembled WGS sequence"/>
</dbReference>
<evidence type="ECO:0000256" key="2">
    <source>
        <dbReference type="ARBA" id="ARBA00022525"/>
    </source>
</evidence>
<evidence type="ECO:0008006" key="14">
    <source>
        <dbReference type="Google" id="ProtNLM"/>
    </source>
</evidence>
<dbReference type="GO" id="GO:0005604">
    <property type="term" value="C:basement membrane"/>
    <property type="evidence" value="ECO:0007669"/>
    <property type="project" value="UniProtKB-SubCell"/>
</dbReference>
<evidence type="ECO:0000313" key="12">
    <source>
        <dbReference type="EMBL" id="CAF4310807.1"/>
    </source>
</evidence>
<evidence type="ECO:0000259" key="10">
    <source>
        <dbReference type="PROSITE" id="PS50027"/>
    </source>
</evidence>
<proteinExistence type="predicted"/>
<protein>
    <recommendedName>
        <fullName evidence="14">EGF-like domain-containing protein</fullName>
    </recommendedName>
</protein>
<comment type="caution">
    <text evidence="9">Lacks conserved residue(s) required for the propagation of feature annotation.</text>
</comment>
<dbReference type="Pfam" id="PF21199">
    <property type="entry name" value="LAMININ_IV_B"/>
    <property type="match status" value="1"/>
</dbReference>
<dbReference type="PROSITE" id="PS51116">
    <property type="entry name" value="LAMININ_IVB"/>
    <property type="match status" value="1"/>
</dbReference>
<keyword evidence="8 9" id="KW-0424">Laminin EGF-like domain</keyword>
<feature type="non-terminal residue" evidence="12">
    <location>
        <position position="149"/>
    </location>
</feature>
<evidence type="ECO:0000256" key="5">
    <source>
        <dbReference type="ARBA" id="ARBA00022869"/>
    </source>
</evidence>
<keyword evidence="2" id="KW-0964">Secreted</keyword>
<dbReference type="FunFam" id="2.10.25.10:FF:000011">
    <property type="entry name" value="Cadherin EGF LAG seven-pass G-type receptor"/>
    <property type="match status" value="1"/>
</dbReference>
<keyword evidence="7" id="KW-0325">Glycoprotein</keyword>
<feature type="domain" description="Laminin EGF-like" evidence="10">
    <location>
        <begin position="1"/>
        <end position="42"/>
    </location>
</feature>
<reference evidence="12" key="1">
    <citation type="submission" date="2021-02" db="EMBL/GenBank/DDBJ databases">
        <authorList>
            <person name="Nowell W R."/>
        </authorList>
    </citation>
    <scope>NUCLEOTIDE SEQUENCE</scope>
</reference>
<feature type="domain" description="Laminin IV type B" evidence="11">
    <location>
        <begin position="40"/>
        <end position="149"/>
    </location>
</feature>
<dbReference type="Pfam" id="PF00053">
    <property type="entry name" value="EGF_laminin"/>
    <property type="match status" value="1"/>
</dbReference>
<accession>A0A820IR44</accession>
<evidence type="ECO:0000256" key="7">
    <source>
        <dbReference type="ARBA" id="ARBA00023180"/>
    </source>
</evidence>
<feature type="disulfide bond" evidence="9">
    <location>
        <begin position="1"/>
        <end position="13"/>
    </location>
</feature>
<keyword evidence="3" id="KW-0272">Extracellular matrix</keyword>